<dbReference type="OrthoDB" id="6022559at2"/>
<gene>
    <name evidence="2" type="ORF">P873_12040</name>
</gene>
<proteinExistence type="predicted"/>
<name>A0A091BED4_9GAMM</name>
<reference evidence="2 3" key="1">
    <citation type="submission" date="2013-09" db="EMBL/GenBank/DDBJ databases">
        <title>Genome sequencing of Arenimonas composti.</title>
        <authorList>
            <person name="Chen F."/>
            <person name="Wang G."/>
        </authorList>
    </citation>
    <scope>NUCLEOTIDE SEQUENCE [LARGE SCALE GENOMIC DNA]</scope>
    <source>
        <strain evidence="2 3">TR7-09</strain>
    </source>
</reference>
<evidence type="ECO:0000313" key="2">
    <source>
        <dbReference type="EMBL" id="KFN49179.1"/>
    </source>
</evidence>
<protein>
    <submittedName>
        <fullName evidence="2">Uncharacterized protein</fullName>
    </submittedName>
</protein>
<dbReference type="STRING" id="1121013.GCA_000426365_02429"/>
<dbReference type="AlphaFoldDB" id="A0A091BED4"/>
<feature type="signal peptide" evidence="1">
    <location>
        <begin position="1"/>
        <end position="21"/>
    </location>
</feature>
<dbReference type="Proteomes" id="UP000029391">
    <property type="component" value="Unassembled WGS sequence"/>
</dbReference>
<keyword evidence="1" id="KW-0732">Signal</keyword>
<dbReference type="EMBL" id="AWXU01000040">
    <property type="protein sequence ID" value="KFN49179.1"/>
    <property type="molecule type" value="Genomic_DNA"/>
</dbReference>
<accession>A0A091BED4</accession>
<sequence length="297" mass="30930">MSRTPLFTALFALVALPLAQAATPRAPTPAPALGPDGLPVVREADQFVSPPIADALRAGRIAALAELAGGNAPTAAPTAAQVGDAGAFGKDVRWLGLLSANLVLTADCTPGGQPIGGNCVSLAPAPNTTTFVLSDLASITLPGRSSETVLCHWQTPVIQYWAANNGAYPDSFNLRVTPVYTIESDVFAEVTDPSTGLPYPGYIQLGLTAVGRNRTLQPGEFESELVNGARVCIGGLLSRDSLMGSYGFTKAQARRFFRRPITIRMGLQGSARLVEDAVINIGTRFTGDATTVEAPAP</sequence>
<comment type="caution">
    <text evidence="2">The sequence shown here is derived from an EMBL/GenBank/DDBJ whole genome shotgun (WGS) entry which is preliminary data.</text>
</comment>
<feature type="chain" id="PRO_5001869647" evidence="1">
    <location>
        <begin position="22"/>
        <end position="297"/>
    </location>
</feature>
<dbReference type="RefSeq" id="WP_026817369.1">
    <property type="nucleotide sequence ID" value="NZ_AUFF01000008.1"/>
</dbReference>
<evidence type="ECO:0000256" key="1">
    <source>
        <dbReference type="SAM" id="SignalP"/>
    </source>
</evidence>
<keyword evidence="3" id="KW-1185">Reference proteome</keyword>
<organism evidence="2 3">
    <name type="scientific">Arenimonas composti TR7-09 = DSM 18010</name>
    <dbReference type="NCBI Taxonomy" id="1121013"/>
    <lineage>
        <taxon>Bacteria</taxon>
        <taxon>Pseudomonadati</taxon>
        <taxon>Pseudomonadota</taxon>
        <taxon>Gammaproteobacteria</taxon>
        <taxon>Lysobacterales</taxon>
        <taxon>Lysobacteraceae</taxon>
        <taxon>Arenimonas</taxon>
    </lineage>
</organism>
<dbReference type="eggNOG" id="ENOG5032CC8">
    <property type="taxonomic scope" value="Bacteria"/>
</dbReference>
<evidence type="ECO:0000313" key="3">
    <source>
        <dbReference type="Proteomes" id="UP000029391"/>
    </source>
</evidence>